<dbReference type="Proteomes" id="UP000006565">
    <property type="component" value="Chromosome"/>
</dbReference>
<dbReference type="Gene3D" id="3.40.50.720">
    <property type="entry name" value="NAD(P)-binding Rossmann-like Domain"/>
    <property type="match status" value="1"/>
</dbReference>
<keyword evidence="4" id="KW-1185">Reference proteome</keyword>
<dbReference type="Gene3D" id="1.10.3660.10">
    <property type="entry name" value="6-phosphogluconate dehydrogenase C-terminal like domain"/>
    <property type="match status" value="1"/>
</dbReference>
<dbReference type="InterPro" id="IPR046825">
    <property type="entry name" value="PDH_C"/>
</dbReference>
<dbReference type="GeneID" id="9745198"/>
<reference evidence="3 4" key="1">
    <citation type="journal article" date="2010" name="Stand. Genomic Sci.">
        <title>Complete genome sequence of Methanoplanus petrolearius type strain (SEBR 4847).</title>
        <authorList>
            <person name="Brambilla E."/>
            <person name="Djao O.D."/>
            <person name="Daligault H."/>
            <person name="Lapidus A."/>
            <person name="Lucas S."/>
            <person name="Hammon N."/>
            <person name="Nolan M."/>
            <person name="Tice H."/>
            <person name="Cheng J.F."/>
            <person name="Han C."/>
            <person name="Tapia R."/>
            <person name="Goodwin L."/>
            <person name="Pitluck S."/>
            <person name="Liolios K."/>
            <person name="Ivanova N."/>
            <person name="Mavromatis K."/>
            <person name="Mikhailova N."/>
            <person name="Pati A."/>
            <person name="Chen A."/>
            <person name="Palaniappan K."/>
            <person name="Land M."/>
            <person name="Hauser L."/>
            <person name="Chang Y.J."/>
            <person name="Jeffries C.D."/>
            <person name="Rohde M."/>
            <person name="Spring S."/>
            <person name="Sikorski J."/>
            <person name="Goker M."/>
            <person name="Woyke T."/>
            <person name="Bristow J."/>
            <person name="Eisen J.A."/>
            <person name="Markowitz V."/>
            <person name="Hugenholtz P."/>
            <person name="Kyrpides N.C."/>
            <person name="Klenk H.P."/>
        </authorList>
    </citation>
    <scope>NUCLEOTIDE SEQUENCE [LARGE SCALE GENOMIC DNA]</scope>
    <source>
        <strain evidence="4">DSM 11571 / OCM 486 / SEBR 4847</strain>
    </source>
</reference>
<dbReference type="PROSITE" id="PS51176">
    <property type="entry name" value="PDH_ADH"/>
    <property type="match status" value="1"/>
</dbReference>
<dbReference type="GO" id="GO:0008977">
    <property type="term" value="F:prephenate dehydrogenase (NAD+) activity"/>
    <property type="evidence" value="ECO:0007669"/>
    <property type="project" value="InterPro"/>
</dbReference>
<dbReference type="eggNOG" id="arCOG00245">
    <property type="taxonomic scope" value="Archaea"/>
</dbReference>
<dbReference type="SUPFAM" id="SSF51735">
    <property type="entry name" value="NAD(P)-binding Rossmann-fold domains"/>
    <property type="match status" value="1"/>
</dbReference>
<sequence>MNSIGIIGGNGGMGRLFSSVFSRAGYEVSVSGRNTRLSNRDLAESCDIVMVSVPIRATVGVIDEIAPVMKPEQVLCDLTSVKTMPVQAMLKSKASVIGFHPMFGPKLPGIRGQNIVATPARCPDEILSVFTSIFASEGAQVTIMTPEEHDRVVAVVQGLVHFATLAVADAVRTSGTDFEKILSVMSPVYRIEMGLIGRILGQSSDLYGDILRMNPEVMPVLNSFSDSVEKLRESVASTDEKEFQAFFNGNRECFDEYIPLATRDTDALIEALVNLT</sequence>
<dbReference type="InterPro" id="IPR050812">
    <property type="entry name" value="Preph/Arog_dehydrog"/>
</dbReference>
<dbReference type="STRING" id="679926.Mpet_2703"/>
<dbReference type="OrthoDB" id="24743at2157"/>
<evidence type="ECO:0000313" key="4">
    <source>
        <dbReference type="Proteomes" id="UP000006565"/>
    </source>
</evidence>
<dbReference type="HOGENOM" id="CLU_036672_1_1_2"/>
<protein>
    <submittedName>
        <fullName evidence="3">Prephenate dehydrogenase</fullName>
    </submittedName>
</protein>
<dbReference type="KEGG" id="mpi:Mpet_2703"/>
<feature type="domain" description="Prephenate/arogenate dehydrogenase" evidence="2">
    <location>
        <begin position="2"/>
        <end position="265"/>
    </location>
</feature>
<dbReference type="RefSeq" id="WP_013330619.1">
    <property type="nucleotide sequence ID" value="NC_014507.1"/>
</dbReference>
<dbReference type="Pfam" id="PF20463">
    <property type="entry name" value="PDH_C"/>
    <property type="match status" value="1"/>
</dbReference>
<dbReference type="GO" id="GO:0004665">
    <property type="term" value="F:prephenate dehydrogenase (NADP+) activity"/>
    <property type="evidence" value="ECO:0007669"/>
    <property type="project" value="InterPro"/>
</dbReference>
<evidence type="ECO:0000259" key="2">
    <source>
        <dbReference type="PROSITE" id="PS51176"/>
    </source>
</evidence>
<accession>E1RGD2</accession>
<dbReference type="PANTHER" id="PTHR21363">
    <property type="entry name" value="PREPHENATE DEHYDROGENASE"/>
    <property type="match status" value="1"/>
</dbReference>
<dbReference type="InterPro" id="IPR036291">
    <property type="entry name" value="NAD(P)-bd_dom_sf"/>
</dbReference>
<evidence type="ECO:0000256" key="1">
    <source>
        <dbReference type="ARBA" id="ARBA00023002"/>
    </source>
</evidence>
<keyword evidence="1" id="KW-0560">Oxidoreductase</keyword>
<dbReference type="Pfam" id="PF02153">
    <property type="entry name" value="PDH_N"/>
    <property type="match status" value="1"/>
</dbReference>
<organism evidence="3 4">
    <name type="scientific">Methanolacinia petrolearia (strain DSM 11571 / OCM 486 / SEBR 4847)</name>
    <name type="common">Methanoplanus petrolearius</name>
    <dbReference type="NCBI Taxonomy" id="679926"/>
    <lineage>
        <taxon>Archaea</taxon>
        <taxon>Methanobacteriati</taxon>
        <taxon>Methanobacteriota</taxon>
        <taxon>Stenosarchaea group</taxon>
        <taxon>Methanomicrobia</taxon>
        <taxon>Methanomicrobiales</taxon>
        <taxon>Methanomicrobiaceae</taxon>
        <taxon>Methanolacinia</taxon>
    </lineage>
</organism>
<dbReference type="InterPro" id="IPR046826">
    <property type="entry name" value="PDH_N"/>
</dbReference>
<dbReference type="EMBL" id="CP002117">
    <property type="protein sequence ID" value="ADN37446.1"/>
    <property type="molecule type" value="Genomic_DNA"/>
</dbReference>
<dbReference type="PANTHER" id="PTHR21363:SF0">
    <property type="entry name" value="PREPHENATE DEHYDROGENASE [NADP(+)]"/>
    <property type="match status" value="1"/>
</dbReference>
<evidence type="ECO:0000313" key="3">
    <source>
        <dbReference type="EMBL" id="ADN37446.1"/>
    </source>
</evidence>
<proteinExistence type="predicted"/>
<dbReference type="InterPro" id="IPR008927">
    <property type="entry name" value="6-PGluconate_DH-like_C_sf"/>
</dbReference>
<dbReference type="AlphaFoldDB" id="E1RGD2"/>
<dbReference type="GO" id="GO:0070403">
    <property type="term" value="F:NAD+ binding"/>
    <property type="evidence" value="ECO:0007669"/>
    <property type="project" value="InterPro"/>
</dbReference>
<dbReference type="GO" id="GO:0006571">
    <property type="term" value="P:tyrosine biosynthetic process"/>
    <property type="evidence" value="ECO:0007669"/>
    <property type="project" value="InterPro"/>
</dbReference>
<dbReference type="InterPro" id="IPR003099">
    <property type="entry name" value="Prephen_DH"/>
</dbReference>
<name>E1RGD2_METP4</name>
<dbReference type="SUPFAM" id="SSF48179">
    <property type="entry name" value="6-phosphogluconate dehydrogenase C-terminal domain-like"/>
    <property type="match status" value="1"/>
</dbReference>
<gene>
    <name evidence="3" type="ordered locus">Mpet_2703</name>
</gene>